<gene>
    <name evidence="1" type="ORF">LSINAPIS_LOCUS868</name>
</gene>
<protein>
    <submittedName>
        <fullName evidence="1">Uncharacterized protein</fullName>
    </submittedName>
</protein>
<accession>A0A5E4PPE5</accession>
<name>A0A5E4PPE5_9NEOP</name>
<sequence length="208" mass="22928">MPIWRICLSKRVLRVFVTSWSRSVPRSSIERAARALGVSSTDISLFATTESLRALFEQTSSVIPDTILVTARAASEDFLYAFAEGNGKRNKKSQDTGMVCLSLPVGGSPRRMAAVVEHACSRQVALAGAWAAQSRYGALTRSVPSPLVRLTLNALSRRYAVSYAEINTPMDARERNTLWGQPVDNVLYWRPPQANVSGLQLLRTWSAE</sequence>
<proteinExistence type="predicted"/>
<dbReference type="AlphaFoldDB" id="A0A5E4PPE5"/>
<keyword evidence="2" id="KW-1185">Reference proteome</keyword>
<dbReference type="Proteomes" id="UP000324832">
    <property type="component" value="Unassembled WGS sequence"/>
</dbReference>
<dbReference type="EMBL" id="FZQP02000090">
    <property type="protein sequence ID" value="VVC87204.1"/>
    <property type="molecule type" value="Genomic_DNA"/>
</dbReference>
<reference evidence="1 2" key="1">
    <citation type="submission" date="2017-07" db="EMBL/GenBank/DDBJ databases">
        <authorList>
            <person name="Talla V."/>
            <person name="Backstrom N."/>
        </authorList>
    </citation>
    <scope>NUCLEOTIDE SEQUENCE [LARGE SCALE GENOMIC DNA]</scope>
</reference>
<evidence type="ECO:0000313" key="1">
    <source>
        <dbReference type="EMBL" id="VVC87204.1"/>
    </source>
</evidence>
<evidence type="ECO:0000313" key="2">
    <source>
        <dbReference type="Proteomes" id="UP000324832"/>
    </source>
</evidence>
<organism evidence="1 2">
    <name type="scientific">Leptidea sinapis</name>
    <dbReference type="NCBI Taxonomy" id="189913"/>
    <lineage>
        <taxon>Eukaryota</taxon>
        <taxon>Metazoa</taxon>
        <taxon>Ecdysozoa</taxon>
        <taxon>Arthropoda</taxon>
        <taxon>Hexapoda</taxon>
        <taxon>Insecta</taxon>
        <taxon>Pterygota</taxon>
        <taxon>Neoptera</taxon>
        <taxon>Endopterygota</taxon>
        <taxon>Lepidoptera</taxon>
        <taxon>Glossata</taxon>
        <taxon>Ditrysia</taxon>
        <taxon>Papilionoidea</taxon>
        <taxon>Pieridae</taxon>
        <taxon>Dismorphiinae</taxon>
        <taxon>Leptidea</taxon>
    </lineage>
</organism>